<keyword evidence="3" id="KW-1185">Reference proteome</keyword>
<feature type="region of interest" description="Disordered" evidence="1">
    <location>
        <begin position="316"/>
        <end position="337"/>
    </location>
</feature>
<gene>
    <name evidence="2" type="ORF">SISSUDRAFT_710138</name>
</gene>
<dbReference type="OrthoDB" id="2142759at2759"/>
<evidence type="ECO:0000313" key="2">
    <source>
        <dbReference type="EMBL" id="KZT38810.1"/>
    </source>
</evidence>
<evidence type="ECO:0000313" key="3">
    <source>
        <dbReference type="Proteomes" id="UP000076798"/>
    </source>
</evidence>
<evidence type="ECO:0000256" key="1">
    <source>
        <dbReference type="SAM" id="MobiDB-lite"/>
    </source>
</evidence>
<feature type="region of interest" description="Disordered" evidence="1">
    <location>
        <begin position="1"/>
        <end position="21"/>
    </location>
</feature>
<evidence type="ECO:0008006" key="4">
    <source>
        <dbReference type="Google" id="ProtNLM"/>
    </source>
</evidence>
<dbReference type="Proteomes" id="UP000076798">
    <property type="component" value="Unassembled WGS sequence"/>
</dbReference>
<dbReference type="AlphaFoldDB" id="A0A166DRD3"/>
<sequence>MATTPAGPSMETAHEFEEDDSDDEFDELIDHYYERRNILILNAQDSIIAGLEQRGTFFVRNVYRWLKTLYLLPEDDGWFIRCLSDGQIVPCNSHILFPIGSFHIVSKDSLVLSPSRKITHPLYRCLVNLDHSRPTYLDEDVFQEICRRDQRCLITGWNLPDPRRQFKDDFFCARIFPLMPPSRFADPLVQELLPGSAESAEAFAQLMQSPSNAFICSYMPCEVFNAYWFSIDVDDDYRIVQFVDCQNWNVPVSGSGKLLVDSWSEHATRPSDALLRAHFQQALLRWLHNDPAEHQEYLTATKLAFRIQDQEITSGDSAWIQEPGSQNAPSLPLSHCT</sequence>
<proteinExistence type="predicted"/>
<protein>
    <recommendedName>
        <fullName evidence="4">HNH nuclease domain-containing protein</fullName>
    </recommendedName>
</protein>
<dbReference type="EMBL" id="KV428056">
    <property type="protein sequence ID" value="KZT38810.1"/>
    <property type="molecule type" value="Genomic_DNA"/>
</dbReference>
<organism evidence="2 3">
    <name type="scientific">Sistotremastrum suecicum HHB10207 ss-3</name>
    <dbReference type="NCBI Taxonomy" id="1314776"/>
    <lineage>
        <taxon>Eukaryota</taxon>
        <taxon>Fungi</taxon>
        <taxon>Dikarya</taxon>
        <taxon>Basidiomycota</taxon>
        <taxon>Agaricomycotina</taxon>
        <taxon>Agaricomycetes</taxon>
        <taxon>Sistotremastrales</taxon>
        <taxon>Sistotremastraceae</taxon>
        <taxon>Sistotremastrum</taxon>
    </lineage>
</organism>
<reference evidence="2 3" key="1">
    <citation type="journal article" date="2016" name="Mol. Biol. Evol.">
        <title>Comparative Genomics of Early-Diverging Mushroom-Forming Fungi Provides Insights into the Origins of Lignocellulose Decay Capabilities.</title>
        <authorList>
            <person name="Nagy L.G."/>
            <person name="Riley R."/>
            <person name="Tritt A."/>
            <person name="Adam C."/>
            <person name="Daum C."/>
            <person name="Floudas D."/>
            <person name="Sun H."/>
            <person name="Yadav J.S."/>
            <person name="Pangilinan J."/>
            <person name="Larsson K.H."/>
            <person name="Matsuura K."/>
            <person name="Barry K."/>
            <person name="Labutti K."/>
            <person name="Kuo R."/>
            <person name="Ohm R.A."/>
            <person name="Bhattacharya S.S."/>
            <person name="Shirouzu T."/>
            <person name="Yoshinaga Y."/>
            <person name="Martin F.M."/>
            <person name="Grigoriev I.V."/>
            <person name="Hibbett D.S."/>
        </authorList>
    </citation>
    <scope>NUCLEOTIDE SEQUENCE [LARGE SCALE GENOMIC DNA]</scope>
    <source>
        <strain evidence="2 3">HHB10207 ss-3</strain>
    </source>
</reference>
<accession>A0A166DRD3</accession>
<name>A0A166DRD3_9AGAM</name>